<sequence length="180" mass="18635">TSVFCFLEMVAAKLVVAAILLAVVAVVKGGSVVKGSVSCADCKPGSDLSGIQVLMKCDGVKKLSMAYTDTRGRFQADLPSDAAPPPPSSNCMAKIMGGPYQLYVKASEASVPVSRTQRRAGVFAVSKPMSFVRDCPAGGNCGAKDAGFVSSDTVGLPLPKEWGLAPSSYYIPFVPIIGIP</sequence>
<feature type="chain" id="PRO_5004550502" description="Pollen Ole e 1 allergen and extensin family protein" evidence="1">
    <location>
        <begin position="30"/>
        <end position="180"/>
    </location>
</feature>
<feature type="signal peptide" evidence="1">
    <location>
        <begin position="1"/>
        <end position="29"/>
    </location>
</feature>
<proteinExistence type="predicted"/>
<name>S8EFQ0_9LAMI</name>
<gene>
    <name evidence="2" type="ORF">M569_03316</name>
</gene>
<dbReference type="AlphaFoldDB" id="S8EFQ0"/>
<comment type="caution">
    <text evidence="2">The sequence shown here is derived from an EMBL/GenBank/DDBJ whole genome shotgun (WGS) entry which is preliminary data.</text>
</comment>
<dbReference type="EMBL" id="AUSU01001256">
    <property type="protein sequence ID" value="EPS71447.1"/>
    <property type="molecule type" value="Genomic_DNA"/>
</dbReference>
<dbReference type="OrthoDB" id="1104395at2759"/>
<protein>
    <recommendedName>
        <fullName evidence="4">Pollen Ole e 1 allergen and extensin family protein</fullName>
    </recommendedName>
</protein>
<feature type="non-terminal residue" evidence="2">
    <location>
        <position position="1"/>
    </location>
</feature>
<dbReference type="Proteomes" id="UP000015453">
    <property type="component" value="Unassembled WGS sequence"/>
</dbReference>
<accession>S8EFQ0</accession>
<evidence type="ECO:0008006" key="4">
    <source>
        <dbReference type="Google" id="ProtNLM"/>
    </source>
</evidence>
<reference evidence="2 3" key="1">
    <citation type="journal article" date="2013" name="BMC Genomics">
        <title>The miniature genome of a carnivorous plant Genlisea aurea contains a low number of genes and short non-coding sequences.</title>
        <authorList>
            <person name="Leushkin E.V."/>
            <person name="Sutormin R.A."/>
            <person name="Nabieva E.R."/>
            <person name="Penin A.A."/>
            <person name="Kondrashov A.S."/>
            <person name="Logacheva M.D."/>
        </authorList>
    </citation>
    <scope>NUCLEOTIDE SEQUENCE [LARGE SCALE GENOMIC DNA]</scope>
</reference>
<organism evidence="2 3">
    <name type="scientific">Genlisea aurea</name>
    <dbReference type="NCBI Taxonomy" id="192259"/>
    <lineage>
        <taxon>Eukaryota</taxon>
        <taxon>Viridiplantae</taxon>
        <taxon>Streptophyta</taxon>
        <taxon>Embryophyta</taxon>
        <taxon>Tracheophyta</taxon>
        <taxon>Spermatophyta</taxon>
        <taxon>Magnoliopsida</taxon>
        <taxon>eudicotyledons</taxon>
        <taxon>Gunneridae</taxon>
        <taxon>Pentapetalae</taxon>
        <taxon>asterids</taxon>
        <taxon>lamiids</taxon>
        <taxon>Lamiales</taxon>
        <taxon>Lentibulariaceae</taxon>
        <taxon>Genlisea</taxon>
    </lineage>
</organism>
<keyword evidence="3" id="KW-1185">Reference proteome</keyword>
<keyword evidence="1" id="KW-0732">Signal</keyword>
<evidence type="ECO:0000313" key="2">
    <source>
        <dbReference type="EMBL" id="EPS71447.1"/>
    </source>
</evidence>
<evidence type="ECO:0000256" key="1">
    <source>
        <dbReference type="SAM" id="SignalP"/>
    </source>
</evidence>
<evidence type="ECO:0000313" key="3">
    <source>
        <dbReference type="Proteomes" id="UP000015453"/>
    </source>
</evidence>